<organism evidence="1 2">
    <name type="scientific">Paenibacillus arenilitoris</name>
    <dbReference type="NCBI Taxonomy" id="2772299"/>
    <lineage>
        <taxon>Bacteria</taxon>
        <taxon>Bacillati</taxon>
        <taxon>Bacillota</taxon>
        <taxon>Bacilli</taxon>
        <taxon>Bacillales</taxon>
        <taxon>Paenibacillaceae</taxon>
        <taxon>Paenibacillus</taxon>
    </lineage>
</organism>
<gene>
    <name evidence="1" type="ORF">IDH41_03550</name>
</gene>
<comment type="caution">
    <text evidence="1">The sequence shown here is derived from an EMBL/GenBank/DDBJ whole genome shotgun (WGS) entry which is preliminary data.</text>
</comment>
<keyword evidence="2" id="KW-1185">Reference proteome</keyword>
<dbReference type="RefSeq" id="WP_190858353.1">
    <property type="nucleotide sequence ID" value="NZ_JACXIY010000003.1"/>
</dbReference>
<name>A0A927CHJ7_9BACL</name>
<accession>A0A927CHJ7</accession>
<evidence type="ECO:0000313" key="1">
    <source>
        <dbReference type="EMBL" id="MBD2867639.1"/>
    </source>
</evidence>
<proteinExistence type="predicted"/>
<evidence type="ECO:0000313" key="2">
    <source>
        <dbReference type="Proteomes" id="UP000632125"/>
    </source>
</evidence>
<protein>
    <recommendedName>
        <fullName evidence="3">Metal-dependent phosphoesterase</fullName>
    </recommendedName>
</protein>
<dbReference type="EMBL" id="JACXIY010000003">
    <property type="protein sequence ID" value="MBD2867639.1"/>
    <property type="molecule type" value="Genomic_DNA"/>
</dbReference>
<reference evidence="1" key="1">
    <citation type="submission" date="2020-09" db="EMBL/GenBank/DDBJ databases">
        <title>A novel bacterium of genus Paenibacillus, isolated from South China Sea.</title>
        <authorList>
            <person name="Huang H."/>
            <person name="Mo K."/>
            <person name="Hu Y."/>
        </authorList>
    </citation>
    <scope>NUCLEOTIDE SEQUENCE</scope>
    <source>
        <strain evidence="1">IB182493</strain>
    </source>
</reference>
<evidence type="ECO:0008006" key="3">
    <source>
        <dbReference type="Google" id="ProtNLM"/>
    </source>
</evidence>
<dbReference type="AlphaFoldDB" id="A0A927CHJ7"/>
<sequence>MAYAERYKLAVTGGSDFHGGNGYDGFPIGSVTVGADRLLALEALR</sequence>
<dbReference type="Proteomes" id="UP000632125">
    <property type="component" value="Unassembled WGS sequence"/>
</dbReference>